<feature type="chain" id="PRO_5046142120" description="Alpha-amylase" evidence="1">
    <location>
        <begin position="34"/>
        <end position="416"/>
    </location>
</feature>
<dbReference type="EMBL" id="BAABKN010000015">
    <property type="protein sequence ID" value="GAA4741253.1"/>
    <property type="molecule type" value="Genomic_DNA"/>
</dbReference>
<dbReference type="InterPro" id="IPR013784">
    <property type="entry name" value="Carb-bd-like_fold"/>
</dbReference>
<comment type="caution">
    <text evidence="2">The sequence shown here is derived from an EMBL/GenBank/DDBJ whole genome shotgun (WGS) entry which is preliminary data.</text>
</comment>
<name>A0ABP8YZX4_9ACTN</name>
<dbReference type="Pfam" id="PF13620">
    <property type="entry name" value="CarboxypepD_reg"/>
    <property type="match status" value="1"/>
</dbReference>
<proteinExistence type="predicted"/>
<dbReference type="RefSeq" id="WP_345527342.1">
    <property type="nucleotide sequence ID" value="NZ_BAABKN010000015.1"/>
</dbReference>
<evidence type="ECO:0000256" key="1">
    <source>
        <dbReference type="SAM" id="SignalP"/>
    </source>
</evidence>
<keyword evidence="3" id="KW-1185">Reference proteome</keyword>
<feature type="signal peptide" evidence="1">
    <location>
        <begin position="1"/>
        <end position="33"/>
    </location>
</feature>
<evidence type="ECO:0000313" key="2">
    <source>
        <dbReference type="EMBL" id="GAA4741253.1"/>
    </source>
</evidence>
<accession>A0ABP8YZX4</accession>
<gene>
    <name evidence="2" type="ORF">GCM10023350_27290</name>
</gene>
<dbReference type="SUPFAM" id="SSF49478">
    <property type="entry name" value="Cna protein B-type domain"/>
    <property type="match status" value="1"/>
</dbReference>
<organism evidence="2 3">
    <name type="scientific">Nocardioides endophyticus</name>
    <dbReference type="NCBI Taxonomy" id="1353775"/>
    <lineage>
        <taxon>Bacteria</taxon>
        <taxon>Bacillati</taxon>
        <taxon>Actinomycetota</taxon>
        <taxon>Actinomycetes</taxon>
        <taxon>Propionibacteriales</taxon>
        <taxon>Nocardioidaceae</taxon>
        <taxon>Nocardioides</taxon>
    </lineage>
</organism>
<sequence length="416" mass="43919">MLPPTRTRAAVVAVVALLGSLLLAVAPVGSAQAASNTEVVTGVLKFPQKDHPKVQLLWFDKSWNYLGKKAAGGGSYALNLAPGTYHLQFVDQRPSYQIEKYAPTDVQVTVRAGDPTIRNVKMKPGGYVTGTIRTGDGKPAKNARVVAANRAEQSFETTANAKGQFAVGGLPQGKYSMFTWDKKRRWVGKSAYAGLIKPRKGQDVAIRLSKRAGALRVLLYTSNGSLGGKTSVTVTSKATGQWWTATAKGGTAIFEGLYPGRYKLKFDGVGAWLPQTGTVVSGKVKSNQTDLGKFKVTKRGASVSGTVVDAKDTTFPLEGAQVLLFNGAGTKLGTTITDSGGRFSFTGQLTTQSGMTVVAQTGLYSPYLGKGTHYCKYGTATTAPFAITTSRESAIGLVALPHLPADEQDDPATCGP</sequence>
<evidence type="ECO:0000313" key="3">
    <source>
        <dbReference type="Proteomes" id="UP001499882"/>
    </source>
</evidence>
<protein>
    <recommendedName>
        <fullName evidence="4">Alpha-amylase</fullName>
    </recommendedName>
</protein>
<dbReference type="Proteomes" id="UP001499882">
    <property type="component" value="Unassembled WGS sequence"/>
</dbReference>
<dbReference type="Gene3D" id="2.60.40.1120">
    <property type="entry name" value="Carboxypeptidase-like, regulatory domain"/>
    <property type="match status" value="1"/>
</dbReference>
<keyword evidence="1" id="KW-0732">Signal</keyword>
<dbReference type="SUPFAM" id="SSF49452">
    <property type="entry name" value="Starch-binding domain-like"/>
    <property type="match status" value="1"/>
</dbReference>
<evidence type="ECO:0008006" key="4">
    <source>
        <dbReference type="Google" id="ProtNLM"/>
    </source>
</evidence>
<reference evidence="3" key="1">
    <citation type="journal article" date="2019" name="Int. J. Syst. Evol. Microbiol.">
        <title>The Global Catalogue of Microorganisms (GCM) 10K type strain sequencing project: providing services to taxonomists for standard genome sequencing and annotation.</title>
        <authorList>
            <consortium name="The Broad Institute Genomics Platform"/>
            <consortium name="The Broad Institute Genome Sequencing Center for Infectious Disease"/>
            <person name="Wu L."/>
            <person name="Ma J."/>
        </authorList>
    </citation>
    <scope>NUCLEOTIDE SEQUENCE [LARGE SCALE GENOMIC DNA]</scope>
    <source>
        <strain evidence="3">JCM 18532</strain>
    </source>
</reference>